<evidence type="ECO:0000313" key="2">
    <source>
        <dbReference type="Proteomes" id="UP000814033"/>
    </source>
</evidence>
<dbReference type="EMBL" id="MU275860">
    <property type="protein sequence ID" value="KAI0050622.1"/>
    <property type="molecule type" value="Genomic_DNA"/>
</dbReference>
<gene>
    <name evidence="1" type="ORF">FA95DRAFT_1676645</name>
</gene>
<dbReference type="Proteomes" id="UP000814033">
    <property type="component" value="Unassembled WGS sequence"/>
</dbReference>
<reference evidence="1" key="1">
    <citation type="submission" date="2021-02" db="EMBL/GenBank/DDBJ databases">
        <authorList>
            <consortium name="DOE Joint Genome Institute"/>
            <person name="Ahrendt S."/>
            <person name="Looney B.P."/>
            <person name="Miyauchi S."/>
            <person name="Morin E."/>
            <person name="Drula E."/>
            <person name="Courty P.E."/>
            <person name="Chicoki N."/>
            <person name="Fauchery L."/>
            <person name="Kohler A."/>
            <person name="Kuo A."/>
            <person name="Labutti K."/>
            <person name="Pangilinan J."/>
            <person name="Lipzen A."/>
            <person name="Riley R."/>
            <person name="Andreopoulos W."/>
            <person name="He G."/>
            <person name="Johnson J."/>
            <person name="Barry K.W."/>
            <person name="Grigoriev I.V."/>
            <person name="Nagy L."/>
            <person name="Hibbett D."/>
            <person name="Henrissat B."/>
            <person name="Matheny P.B."/>
            <person name="Labbe J."/>
            <person name="Martin F."/>
        </authorList>
    </citation>
    <scope>NUCLEOTIDE SEQUENCE</scope>
    <source>
        <strain evidence="1">FP105234-sp</strain>
    </source>
</reference>
<organism evidence="1 2">
    <name type="scientific">Auriscalpium vulgare</name>
    <dbReference type="NCBI Taxonomy" id="40419"/>
    <lineage>
        <taxon>Eukaryota</taxon>
        <taxon>Fungi</taxon>
        <taxon>Dikarya</taxon>
        <taxon>Basidiomycota</taxon>
        <taxon>Agaricomycotina</taxon>
        <taxon>Agaricomycetes</taxon>
        <taxon>Russulales</taxon>
        <taxon>Auriscalpiaceae</taxon>
        <taxon>Auriscalpium</taxon>
    </lineage>
</organism>
<protein>
    <submittedName>
        <fullName evidence="1">NAD-P-binding protein</fullName>
    </submittedName>
</protein>
<evidence type="ECO:0000313" key="1">
    <source>
        <dbReference type="EMBL" id="KAI0050622.1"/>
    </source>
</evidence>
<name>A0ACB8S3E8_9AGAM</name>
<keyword evidence="2" id="KW-1185">Reference proteome</keyword>
<sequence length="365" mass="39234">MRTTALRISHIVRHLSTSSRAAMSYPSTIKGVGIKQTGGLEAIEELSLPFPEVKSTDLLVKIVYGGVNFIDTYMRSGLYPPAFLPLPIAKEVAGVIVELPTDESVLHSAAFKGRGFKKGSKVAIDVTGSLKEYVSVPWDGNVFPVPDDIPVRVAAAAILQGITALGQVTEAYDVKKGDTVFIHTIAGGVGLLHAQIAKGRGATVIGTTSTPEKAALAKAHGADHVILYRSENVVERALEITNGEGVDVIYDGVGKDTFEDDFKYIKRKGTIVSFGNASGPVPPVPLFKLTEKNVKLLRPTAVNWVTNVEERDRYSAELFKLVASGELKINIFQDYPFTAEGVRQAQSDLTTGKTTGKLLIKVADE</sequence>
<proteinExistence type="predicted"/>
<comment type="caution">
    <text evidence="1">The sequence shown here is derived from an EMBL/GenBank/DDBJ whole genome shotgun (WGS) entry which is preliminary data.</text>
</comment>
<accession>A0ACB8S3E8</accession>
<reference evidence="1" key="2">
    <citation type="journal article" date="2022" name="New Phytol.">
        <title>Evolutionary transition to the ectomycorrhizal habit in the genomes of a hyperdiverse lineage of mushroom-forming fungi.</title>
        <authorList>
            <person name="Looney B."/>
            <person name="Miyauchi S."/>
            <person name="Morin E."/>
            <person name="Drula E."/>
            <person name="Courty P.E."/>
            <person name="Kohler A."/>
            <person name="Kuo A."/>
            <person name="LaButti K."/>
            <person name="Pangilinan J."/>
            <person name="Lipzen A."/>
            <person name="Riley R."/>
            <person name="Andreopoulos W."/>
            <person name="He G."/>
            <person name="Johnson J."/>
            <person name="Nolan M."/>
            <person name="Tritt A."/>
            <person name="Barry K.W."/>
            <person name="Grigoriev I.V."/>
            <person name="Nagy L.G."/>
            <person name="Hibbett D."/>
            <person name="Henrissat B."/>
            <person name="Matheny P.B."/>
            <person name="Labbe J."/>
            <person name="Martin F.M."/>
        </authorList>
    </citation>
    <scope>NUCLEOTIDE SEQUENCE</scope>
    <source>
        <strain evidence="1">FP105234-sp</strain>
    </source>
</reference>